<evidence type="ECO:0000313" key="14">
    <source>
        <dbReference type="EMBL" id="CAE0500015.1"/>
    </source>
</evidence>
<evidence type="ECO:0000256" key="4">
    <source>
        <dbReference type="ARBA" id="ARBA00022741"/>
    </source>
</evidence>
<dbReference type="PROSITE" id="PS00211">
    <property type="entry name" value="ABC_TRANSPORTER_1"/>
    <property type="match status" value="1"/>
</dbReference>
<feature type="domain" description="ABC transmembrane type-1" evidence="11">
    <location>
        <begin position="270"/>
        <end position="551"/>
    </location>
</feature>
<protein>
    <recommendedName>
        <fullName evidence="15">ATP-binding cassette transporter</fullName>
    </recommendedName>
</protein>
<dbReference type="SMART" id="SM00382">
    <property type="entry name" value="AAA"/>
    <property type="match status" value="1"/>
</dbReference>
<evidence type="ECO:0000256" key="2">
    <source>
        <dbReference type="ARBA" id="ARBA00022448"/>
    </source>
</evidence>
<keyword evidence="3 9" id="KW-0812">Transmembrane</keyword>
<dbReference type="InterPro" id="IPR017871">
    <property type="entry name" value="ABC_transporter-like_CS"/>
</dbReference>
<dbReference type="InterPro" id="IPR036640">
    <property type="entry name" value="ABC1_TM_sf"/>
</dbReference>
<reference evidence="12" key="1">
    <citation type="submission" date="2021-01" db="EMBL/GenBank/DDBJ databases">
        <authorList>
            <person name="Corre E."/>
            <person name="Pelletier E."/>
            <person name="Niang G."/>
            <person name="Scheremetjew M."/>
            <person name="Finn R."/>
            <person name="Kale V."/>
            <person name="Holt S."/>
            <person name="Cochrane G."/>
            <person name="Meng A."/>
            <person name="Brown T."/>
            <person name="Cohen L."/>
        </authorList>
    </citation>
    <scope>NUCLEOTIDE SEQUENCE</scope>
    <source>
        <strain evidence="12">CCMP1320</strain>
    </source>
</reference>
<dbReference type="FunFam" id="3.40.50.300:FF:000403">
    <property type="entry name" value="ATP-binding cassette sub-family B member 8, mitochondrial"/>
    <property type="match status" value="1"/>
</dbReference>
<dbReference type="GO" id="GO:0015421">
    <property type="term" value="F:ABC-type oligopeptide transporter activity"/>
    <property type="evidence" value="ECO:0007669"/>
    <property type="project" value="TreeGrafter"/>
</dbReference>
<dbReference type="Pfam" id="PF00664">
    <property type="entry name" value="ABC_membrane"/>
    <property type="match status" value="1"/>
</dbReference>
<evidence type="ECO:0000256" key="9">
    <source>
        <dbReference type="SAM" id="Phobius"/>
    </source>
</evidence>
<evidence type="ECO:0000256" key="1">
    <source>
        <dbReference type="ARBA" id="ARBA00004448"/>
    </source>
</evidence>
<feature type="transmembrane region" description="Helical" evidence="9">
    <location>
        <begin position="90"/>
        <end position="111"/>
    </location>
</feature>
<feature type="region of interest" description="Disordered" evidence="8">
    <location>
        <begin position="214"/>
        <end position="247"/>
    </location>
</feature>
<evidence type="ECO:0000256" key="6">
    <source>
        <dbReference type="ARBA" id="ARBA00022989"/>
    </source>
</evidence>
<accession>A0A6S8M2Q5</accession>
<evidence type="ECO:0000259" key="11">
    <source>
        <dbReference type="PROSITE" id="PS50929"/>
    </source>
</evidence>
<dbReference type="EMBL" id="HBIP01025076">
    <property type="protein sequence ID" value="CAE0500015.1"/>
    <property type="molecule type" value="Transcribed_RNA"/>
</dbReference>
<feature type="transmembrane region" description="Helical" evidence="9">
    <location>
        <begin position="50"/>
        <end position="70"/>
    </location>
</feature>
<feature type="compositionally biased region" description="Basic and acidic residues" evidence="8">
    <location>
        <begin position="237"/>
        <end position="246"/>
    </location>
</feature>
<dbReference type="SUPFAM" id="SSF52540">
    <property type="entry name" value="P-loop containing nucleoside triphosphate hydrolases"/>
    <property type="match status" value="1"/>
</dbReference>
<dbReference type="SUPFAM" id="SSF90123">
    <property type="entry name" value="ABC transporter transmembrane region"/>
    <property type="match status" value="1"/>
</dbReference>
<evidence type="ECO:0000313" key="13">
    <source>
        <dbReference type="EMBL" id="CAE0500014.1"/>
    </source>
</evidence>
<evidence type="ECO:0000256" key="7">
    <source>
        <dbReference type="ARBA" id="ARBA00023136"/>
    </source>
</evidence>
<dbReference type="InterPro" id="IPR027417">
    <property type="entry name" value="P-loop_NTPase"/>
</dbReference>
<comment type="subcellular location">
    <subcellularLocation>
        <location evidence="1">Mitochondrion inner membrane</location>
        <topology evidence="1">Multi-pass membrane protein</topology>
    </subcellularLocation>
</comment>
<dbReference type="InterPro" id="IPR039421">
    <property type="entry name" value="Type_1_exporter"/>
</dbReference>
<feature type="transmembrane region" description="Helical" evidence="9">
    <location>
        <begin position="408"/>
        <end position="426"/>
    </location>
</feature>
<dbReference type="InterPro" id="IPR003593">
    <property type="entry name" value="AAA+_ATPase"/>
</dbReference>
<evidence type="ECO:0000256" key="8">
    <source>
        <dbReference type="SAM" id="MobiDB-lite"/>
    </source>
</evidence>
<proteinExistence type="predicted"/>
<sequence length="862" mass="91857">MSWPKLGIFLASLVIEIAVVSWSAFHPLIKLGAHVTDVRGITIAYSNMDVWFLSVVKSCILCVLLAPGRMETLPAGTPDSKKGWQLRLMAVSWVPSIYELFLIAKAAGVAVLAPESLYPAWTEGEDAGHPFVGLLAMYTSICAGLCMSVIESWCAQSLVAALPSHTSEEREGQQAEGLADGEECIAGARKGYNKKGGGADAALRAPLLEAAEEGRGGAEARQQVGANGEGRGNGKGKAKDKEDGAKKGVQSKTVWHLLQLSMPDWPIITVAFMFGIAAALMQAVIPYYTGLVIDYASIEPDRQKFKATIVKLVYVAAACGVLSGSRGGLFTVAMSKLNVRIRQTLFAALVNMEVAFFDVSKTGEITSRLSSDTSTVSDQVCLNLNVLLRAATQAAMVLGFMFSASWRLTVITFILVPCVMFISKVYGRYFASLAKNVQSELAAANSVADEVLSSMTTVKAHAAQDSAMAAYANKLERFFALLIKEAIVYALYMCINTFLPAFVAAIVLLYGGTLVLAHTMSPGALVSFMLYQQSLSSAFQMMGDVFSALTAAVGAADKVLELIHRKPDIPPEGELVPANFEGRIDLKDVHFSYPARPDSLVLKGLSMSVAPGEVVALVGSSGGGKSSIVKLLERYYVPQMGEVLIDGRDIGVYNPKWLKRKVALVSQEPVLYARSIRRNIIYGLEPEDGVEPPSQAEIESAARQANAHDFISSFPDGYDTDCGEKGVSLSGGQKQRIAIARALVRNPQVLLLDEATSALDADSEAVVQEALDSVMGGDGVPRTVILIAHRLSTVQNADRVVVVGNGRVQESGSHQELLDGGGVYASLVRRQITHKTPSVSSLAAGSAGASISAHPSRASLRG</sequence>
<dbReference type="Gene3D" id="1.20.1560.10">
    <property type="entry name" value="ABC transporter type 1, transmembrane domain"/>
    <property type="match status" value="1"/>
</dbReference>
<keyword evidence="5" id="KW-0067">ATP-binding</keyword>
<dbReference type="GO" id="GO:0005743">
    <property type="term" value="C:mitochondrial inner membrane"/>
    <property type="evidence" value="ECO:0007669"/>
    <property type="project" value="UniProtKB-SubCell"/>
</dbReference>
<dbReference type="InterPro" id="IPR003439">
    <property type="entry name" value="ABC_transporter-like_ATP-bd"/>
</dbReference>
<feature type="transmembrane region" description="Helical" evidence="9">
    <location>
        <begin position="265"/>
        <end position="288"/>
    </location>
</feature>
<dbReference type="CDD" id="cd18572">
    <property type="entry name" value="ABC_6TM_TAP"/>
    <property type="match status" value="1"/>
</dbReference>
<dbReference type="PANTHER" id="PTHR43394">
    <property type="entry name" value="ATP-DEPENDENT PERMEASE MDL1, MITOCHONDRIAL"/>
    <property type="match status" value="1"/>
</dbReference>
<dbReference type="GO" id="GO:0016887">
    <property type="term" value="F:ATP hydrolysis activity"/>
    <property type="evidence" value="ECO:0007669"/>
    <property type="project" value="InterPro"/>
</dbReference>
<feature type="domain" description="ABC transporter" evidence="10">
    <location>
        <begin position="584"/>
        <end position="830"/>
    </location>
</feature>
<dbReference type="EMBL" id="HBIP01025074">
    <property type="protein sequence ID" value="CAE0500013.1"/>
    <property type="molecule type" value="Transcribed_RNA"/>
</dbReference>
<dbReference type="EMBL" id="HBIP01025075">
    <property type="protein sequence ID" value="CAE0500014.1"/>
    <property type="molecule type" value="Transcribed_RNA"/>
</dbReference>
<feature type="transmembrane region" description="Helical" evidence="9">
    <location>
        <begin position="380"/>
        <end position="402"/>
    </location>
</feature>
<evidence type="ECO:0000256" key="3">
    <source>
        <dbReference type="ARBA" id="ARBA00022692"/>
    </source>
</evidence>
<feature type="transmembrane region" description="Helical" evidence="9">
    <location>
        <begin position="131"/>
        <end position="150"/>
    </location>
</feature>
<dbReference type="PANTHER" id="PTHR43394:SF19">
    <property type="entry name" value="ABC TRANSPORTER B FAMILY"/>
    <property type="match status" value="1"/>
</dbReference>
<dbReference type="PROSITE" id="PS50893">
    <property type="entry name" value="ABC_TRANSPORTER_2"/>
    <property type="match status" value="1"/>
</dbReference>
<keyword evidence="4" id="KW-0547">Nucleotide-binding</keyword>
<name>A0A6S8M2Q5_DUNTE</name>
<dbReference type="PROSITE" id="PS50929">
    <property type="entry name" value="ABC_TM1F"/>
    <property type="match status" value="1"/>
</dbReference>
<organism evidence="12">
    <name type="scientific">Dunaliella tertiolecta</name>
    <name type="common">Green alga</name>
    <dbReference type="NCBI Taxonomy" id="3047"/>
    <lineage>
        <taxon>Eukaryota</taxon>
        <taxon>Viridiplantae</taxon>
        <taxon>Chlorophyta</taxon>
        <taxon>core chlorophytes</taxon>
        <taxon>Chlorophyceae</taxon>
        <taxon>CS clade</taxon>
        <taxon>Chlamydomonadales</taxon>
        <taxon>Dunaliellaceae</taxon>
        <taxon>Dunaliella</taxon>
    </lineage>
</organism>
<dbReference type="AlphaFoldDB" id="A0A6S8M2Q5"/>
<gene>
    <name evidence="12" type="ORF">DTER00134_LOCUS15086</name>
    <name evidence="13" type="ORF">DTER00134_LOCUS15087</name>
    <name evidence="14" type="ORF">DTER00134_LOCUS15088</name>
</gene>
<evidence type="ECO:0000313" key="12">
    <source>
        <dbReference type="EMBL" id="CAE0500013.1"/>
    </source>
</evidence>
<evidence type="ECO:0000259" key="10">
    <source>
        <dbReference type="PROSITE" id="PS50893"/>
    </source>
</evidence>
<keyword evidence="7 9" id="KW-0472">Membrane</keyword>
<dbReference type="InterPro" id="IPR011527">
    <property type="entry name" value="ABC1_TM_dom"/>
</dbReference>
<keyword evidence="6 9" id="KW-1133">Transmembrane helix</keyword>
<feature type="transmembrane region" description="Helical" evidence="9">
    <location>
        <begin position="6"/>
        <end position="29"/>
    </location>
</feature>
<evidence type="ECO:0000256" key="5">
    <source>
        <dbReference type="ARBA" id="ARBA00022840"/>
    </source>
</evidence>
<dbReference type="FunFam" id="1.20.1560.10:FF:000215">
    <property type="entry name" value="ABC transporter B family member 4"/>
    <property type="match status" value="1"/>
</dbReference>
<evidence type="ECO:0008006" key="15">
    <source>
        <dbReference type="Google" id="ProtNLM"/>
    </source>
</evidence>
<dbReference type="Pfam" id="PF00005">
    <property type="entry name" value="ABC_tran"/>
    <property type="match status" value="1"/>
</dbReference>
<feature type="transmembrane region" description="Helical" evidence="9">
    <location>
        <begin position="309"/>
        <end position="329"/>
    </location>
</feature>
<keyword evidence="2" id="KW-0813">Transport</keyword>
<dbReference type="GO" id="GO:0005524">
    <property type="term" value="F:ATP binding"/>
    <property type="evidence" value="ECO:0007669"/>
    <property type="project" value="UniProtKB-KW"/>
</dbReference>
<dbReference type="Gene3D" id="3.40.50.300">
    <property type="entry name" value="P-loop containing nucleotide triphosphate hydrolases"/>
    <property type="match status" value="1"/>
</dbReference>